<dbReference type="EMBL" id="FWFZ01000004">
    <property type="protein sequence ID" value="SLN34124.1"/>
    <property type="molecule type" value="Genomic_DNA"/>
</dbReference>
<feature type="domain" description="Calcineurin-like phosphoesterase" evidence="1">
    <location>
        <begin position="23"/>
        <end position="207"/>
    </location>
</feature>
<evidence type="ECO:0000259" key="1">
    <source>
        <dbReference type="Pfam" id="PF00149"/>
    </source>
</evidence>
<dbReference type="EC" id="3.1.3.16" evidence="2"/>
<dbReference type="GO" id="GO:0005737">
    <property type="term" value="C:cytoplasm"/>
    <property type="evidence" value="ECO:0007669"/>
    <property type="project" value="TreeGrafter"/>
</dbReference>
<evidence type="ECO:0000313" key="2">
    <source>
        <dbReference type="EMBL" id="SLN34124.1"/>
    </source>
</evidence>
<gene>
    <name evidence="2" type="primary">pphA</name>
    <name evidence="2" type="ORF">ROA7023_01252</name>
</gene>
<dbReference type="GO" id="GO:0004722">
    <property type="term" value="F:protein serine/threonine phosphatase activity"/>
    <property type="evidence" value="ECO:0007669"/>
    <property type="project" value="UniProtKB-EC"/>
</dbReference>
<keyword evidence="3" id="KW-1185">Reference proteome</keyword>
<accession>A0A1Y5S916</accession>
<dbReference type="Pfam" id="PF00149">
    <property type="entry name" value="Metallophos"/>
    <property type="match status" value="1"/>
</dbReference>
<dbReference type="SUPFAM" id="SSF56300">
    <property type="entry name" value="Metallo-dependent phosphatases"/>
    <property type="match status" value="1"/>
</dbReference>
<dbReference type="InterPro" id="IPR029052">
    <property type="entry name" value="Metallo-depent_PP-like"/>
</dbReference>
<dbReference type="Gene3D" id="3.60.21.10">
    <property type="match status" value="1"/>
</dbReference>
<dbReference type="InterPro" id="IPR004843">
    <property type="entry name" value="Calcineurin-like_PHP"/>
</dbReference>
<dbReference type="AlphaFoldDB" id="A0A1Y5S916"/>
<sequence>MKTPFANLFSRRATFEPPAPREKIQVIGDIHGSLRQLERLGEMLDPGATTIFVGDYVDRGEDSATVLRRLHEVEADSHGAIHCLMGNHERMMLDFLAVPEDAGRFWLRNGGLQTLASFGVGGVNQTTTGPELVTARDALQLAAGKALLDWLTERPLMYSSGNVTVVHAGADPRTPMSEQQSKHLLWGHPNFTRVPRRDGIWVAHGHTIIPTPVAEAGRISVDTGAYATGRLTAAVIEESGVQFVST</sequence>
<dbReference type="Proteomes" id="UP000193900">
    <property type="component" value="Unassembled WGS sequence"/>
</dbReference>
<dbReference type="InterPro" id="IPR050126">
    <property type="entry name" value="Ap4A_hydrolase"/>
</dbReference>
<proteinExistence type="predicted"/>
<dbReference type="PANTHER" id="PTHR42850:SF4">
    <property type="entry name" value="ZINC-DEPENDENT ENDOPOLYPHOSPHATASE"/>
    <property type="match status" value="1"/>
</dbReference>
<organism evidence="2 3">
    <name type="scientific">Roseisalinus antarcticus</name>
    <dbReference type="NCBI Taxonomy" id="254357"/>
    <lineage>
        <taxon>Bacteria</taxon>
        <taxon>Pseudomonadati</taxon>
        <taxon>Pseudomonadota</taxon>
        <taxon>Alphaproteobacteria</taxon>
        <taxon>Rhodobacterales</taxon>
        <taxon>Roseobacteraceae</taxon>
        <taxon>Roseisalinus</taxon>
    </lineage>
</organism>
<dbReference type="GO" id="GO:0008803">
    <property type="term" value="F:bis(5'-nucleosyl)-tetraphosphatase (symmetrical) activity"/>
    <property type="evidence" value="ECO:0007669"/>
    <property type="project" value="TreeGrafter"/>
</dbReference>
<dbReference type="PANTHER" id="PTHR42850">
    <property type="entry name" value="METALLOPHOSPHOESTERASE"/>
    <property type="match status" value="1"/>
</dbReference>
<name>A0A1Y5S916_9RHOB</name>
<dbReference type="GO" id="GO:0110154">
    <property type="term" value="P:RNA decapping"/>
    <property type="evidence" value="ECO:0007669"/>
    <property type="project" value="TreeGrafter"/>
</dbReference>
<reference evidence="2 3" key="1">
    <citation type="submission" date="2017-03" db="EMBL/GenBank/DDBJ databases">
        <authorList>
            <person name="Afonso C.L."/>
            <person name="Miller P.J."/>
            <person name="Scott M.A."/>
            <person name="Spackman E."/>
            <person name="Goraichik I."/>
            <person name="Dimitrov K.M."/>
            <person name="Suarez D.L."/>
            <person name="Swayne D.E."/>
        </authorList>
    </citation>
    <scope>NUCLEOTIDE SEQUENCE [LARGE SCALE GENOMIC DNA]</scope>
    <source>
        <strain evidence="2 3">CECT 7023</strain>
    </source>
</reference>
<dbReference type="RefSeq" id="WP_085878140.1">
    <property type="nucleotide sequence ID" value="NZ_FWFZ01000004.1"/>
</dbReference>
<dbReference type="OrthoDB" id="9807890at2"/>
<keyword evidence="2" id="KW-0378">Hydrolase</keyword>
<evidence type="ECO:0000313" key="3">
    <source>
        <dbReference type="Proteomes" id="UP000193900"/>
    </source>
</evidence>
<protein>
    <submittedName>
        <fullName evidence="2">Serine/threonine-protein phosphatase 1</fullName>
        <ecNumber evidence="2">3.1.3.16</ecNumber>
    </submittedName>
</protein>